<evidence type="ECO:0008006" key="4">
    <source>
        <dbReference type="Google" id="ProtNLM"/>
    </source>
</evidence>
<accession>A0ABV6B0I6</accession>
<sequence>MMASLIIAAVLLGLFFLARFLARRNRSGSRSPLPKPPGVIQSGVKVVARPTVQPPLPDFRTPPGTADLDDVDALRPEIDASALASTRMAVTQVVPDGVLADALLDATPAQLQHLFAAVPDDVLTNALGKQTTTQQPIKAADLAQLKGIGDAVDELDFWNLSDKP</sequence>
<evidence type="ECO:0000313" key="2">
    <source>
        <dbReference type="EMBL" id="MFB9993269.1"/>
    </source>
</evidence>
<evidence type="ECO:0000256" key="1">
    <source>
        <dbReference type="SAM" id="MobiDB-lite"/>
    </source>
</evidence>
<gene>
    <name evidence="2" type="ORF">ACFFLM_14950</name>
</gene>
<feature type="region of interest" description="Disordered" evidence="1">
    <location>
        <begin position="51"/>
        <end position="70"/>
    </location>
</feature>
<dbReference type="RefSeq" id="WP_380011763.1">
    <property type="nucleotide sequence ID" value="NZ_JBHLYR010000045.1"/>
</dbReference>
<protein>
    <recommendedName>
        <fullName evidence="4">Magnesium transporter MgtE intracellular domain-containing protein</fullName>
    </recommendedName>
</protein>
<dbReference type="Proteomes" id="UP001589733">
    <property type="component" value="Unassembled WGS sequence"/>
</dbReference>
<reference evidence="2 3" key="1">
    <citation type="submission" date="2024-09" db="EMBL/GenBank/DDBJ databases">
        <authorList>
            <person name="Sun Q."/>
            <person name="Mori K."/>
        </authorList>
    </citation>
    <scope>NUCLEOTIDE SEQUENCE [LARGE SCALE GENOMIC DNA]</scope>
    <source>
        <strain evidence="2 3">JCM 13503</strain>
    </source>
</reference>
<organism evidence="2 3">
    <name type="scientific">Deinococcus oregonensis</name>
    <dbReference type="NCBI Taxonomy" id="1805970"/>
    <lineage>
        <taxon>Bacteria</taxon>
        <taxon>Thermotogati</taxon>
        <taxon>Deinococcota</taxon>
        <taxon>Deinococci</taxon>
        <taxon>Deinococcales</taxon>
        <taxon>Deinococcaceae</taxon>
        <taxon>Deinococcus</taxon>
    </lineage>
</organism>
<evidence type="ECO:0000313" key="3">
    <source>
        <dbReference type="Proteomes" id="UP001589733"/>
    </source>
</evidence>
<keyword evidence="3" id="KW-1185">Reference proteome</keyword>
<proteinExistence type="predicted"/>
<dbReference type="EMBL" id="JBHLYR010000045">
    <property type="protein sequence ID" value="MFB9993269.1"/>
    <property type="molecule type" value="Genomic_DNA"/>
</dbReference>
<comment type="caution">
    <text evidence="2">The sequence shown here is derived from an EMBL/GenBank/DDBJ whole genome shotgun (WGS) entry which is preliminary data.</text>
</comment>
<name>A0ABV6B0I6_9DEIO</name>